<dbReference type="Proteomes" id="UP000247702">
    <property type="component" value="Unassembled WGS sequence"/>
</dbReference>
<dbReference type="AlphaFoldDB" id="A0A2Z6RSE7"/>
<comment type="caution">
    <text evidence="1">The sequence shown here is derived from an EMBL/GenBank/DDBJ whole genome shotgun (WGS) entry which is preliminary data.</text>
</comment>
<dbReference type="EMBL" id="BLAL01000357">
    <property type="protein sequence ID" value="GET04863.1"/>
    <property type="molecule type" value="Genomic_DNA"/>
</dbReference>
<evidence type="ECO:0000313" key="1">
    <source>
        <dbReference type="EMBL" id="GBB99441.1"/>
    </source>
</evidence>
<proteinExistence type="predicted"/>
<reference evidence="1 3" key="1">
    <citation type="submission" date="2017-11" db="EMBL/GenBank/DDBJ databases">
        <title>The genome of Rhizophagus clarus HR1 reveals common genetic basis of auxotrophy among arbuscular mycorrhizal fungi.</title>
        <authorList>
            <person name="Kobayashi Y."/>
        </authorList>
    </citation>
    <scope>NUCLEOTIDE SEQUENCE [LARGE SCALE GENOMIC DNA]</scope>
    <source>
        <strain evidence="1 3">HR1</strain>
    </source>
</reference>
<accession>A0A2Z6RSE7</accession>
<organism evidence="1 3">
    <name type="scientific">Rhizophagus clarus</name>
    <dbReference type="NCBI Taxonomy" id="94130"/>
    <lineage>
        <taxon>Eukaryota</taxon>
        <taxon>Fungi</taxon>
        <taxon>Fungi incertae sedis</taxon>
        <taxon>Mucoromycota</taxon>
        <taxon>Glomeromycotina</taxon>
        <taxon>Glomeromycetes</taxon>
        <taxon>Glomerales</taxon>
        <taxon>Glomeraceae</taxon>
        <taxon>Rhizophagus</taxon>
    </lineage>
</organism>
<evidence type="ECO:0000313" key="3">
    <source>
        <dbReference type="Proteomes" id="UP000247702"/>
    </source>
</evidence>
<evidence type="ECO:0000313" key="2">
    <source>
        <dbReference type="EMBL" id="GET04863.1"/>
    </source>
</evidence>
<dbReference type="EMBL" id="BEXD01002802">
    <property type="protein sequence ID" value="GBB99441.1"/>
    <property type="molecule type" value="Genomic_DNA"/>
</dbReference>
<keyword evidence="3" id="KW-1185">Reference proteome</keyword>
<protein>
    <submittedName>
        <fullName evidence="1">Uncharacterized protein</fullName>
    </submittedName>
</protein>
<gene>
    <name evidence="2" type="ORF">RCL2_003115600</name>
    <name evidence="1" type="ORF">RclHR1_03520021</name>
</gene>
<dbReference type="Proteomes" id="UP000615446">
    <property type="component" value="Unassembled WGS sequence"/>
</dbReference>
<name>A0A2Z6RSE7_9GLOM</name>
<reference evidence="2" key="2">
    <citation type="submission" date="2019-10" db="EMBL/GenBank/DDBJ databases">
        <title>Conservation and host-specific expression of non-tandemly repeated heterogenous ribosome RNA gene in arbuscular mycorrhizal fungi.</title>
        <authorList>
            <person name="Maeda T."/>
            <person name="Kobayashi Y."/>
            <person name="Nakagawa T."/>
            <person name="Ezawa T."/>
            <person name="Yamaguchi K."/>
            <person name="Bino T."/>
            <person name="Nishimoto Y."/>
            <person name="Shigenobu S."/>
            <person name="Kawaguchi M."/>
        </authorList>
    </citation>
    <scope>NUCLEOTIDE SEQUENCE</scope>
    <source>
        <strain evidence="2">HR1</strain>
    </source>
</reference>
<sequence>MTVKLLKLLLNLWVSELKKFLKNLNLVIIVVKDLPKKRKWSTEINNDQPDVLEVIDINFLSEVITDLLENASPNNQELHLHCQISDIDYKNSPNENLTKELQKKLLS</sequence>